<comment type="caution">
    <text evidence="2">Lacks conserved residue(s) required for the propagation of feature annotation.</text>
</comment>
<dbReference type="InterPro" id="IPR023415">
    <property type="entry name" value="LDLR_class-A_CS"/>
</dbReference>
<dbReference type="OrthoDB" id="6477179at2759"/>
<evidence type="ECO:0000313" key="4">
    <source>
        <dbReference type="Proteomes" id="UP000886998"/>
    </source>
</evidence>
<proteinExistence type="predicted"/>
<dbReference type="CDD" id="cd00112">
    <property type="entry name" value="LDLa"/>
    <property type="match status" value="1"/>
</dbReference>
<accession>A0A8X6XYJ0</accession>
<dbReference type="InterPro" id="IPR002172">
    <property type="entry name" value="LDrepeatLR_classA_rpt"/>
</dbReference>
<dbReference type="PANTHER" id="PTHR24652">
    <property type="entry name" value="LOW-DENSITY LIPOPROTEIN RECEPTOR CLASS A DOMAIN-CONTAINING PROTEIN 2"/>
    <property type="match status" value="1"/>
</dbReference>
<dbReference type="PANTHER" id="PTHR24652:SF69">
    <property type="entry name" value="CUB DOMAIN-CONTAINING PROTEIN"/>
    <property type="match status" value="1"/>
</dbReference>
<comment type="caution">
    <text evidence="3">The sequence shown here is derived from an EMBL/GenBank/DDBJ whole genome shotgun (WGS) entry which is preliminary data.</text>
</comment>
<dbReference type="SUPFAM" id="SSF57424">
    <property type="entry name" value="LDL receptor-like module"/>
    <property type="match status" value="1"/>
</dbReference>
<feature type="disulfide bond" evidence="2">
    <location>
        <begin position="144"/>
        <end position="162"/>
    </location>
</feature>
<dbReference type="InterPro" id="IPR035914">
    <property type="entry name" value="Sperma_CUB_dom_sf"/>
</dbReference>
<protein>
    <recommendedName>
        <fullName evidence="5">CUB domain-containing protein</fullName>
    </recommendedName>
</protein>
<dbReference type="PROSITE" id="PS01209">
    <property type="entry name" value="LDLRA_1"/>
    <property type="match status" value="1"/>
</dbReference>
<dbReference type="Gene3D" id="2.60.120.290">
    <property type="entry name" value="Spermadhesin, CUB domain"/>
    <property type="match status" value="1"/>
</dbReference>
<dbReference type="Gene3D" id="4.10.400.10">
    <property type="entry name" value="Low-density Lipoprotein Receptor"/>
    <property type="match status" value="1"/>
</dbReference>
<dbReference type="EMBL" id="BMAV01012777">
    <property type="protein sequence ID" value="GFY59741.1"/>
    <property type="molecule type" value="Genomic_DNA"/>
</dbReference>
<gene>
    <name evidence="3" type="primary">X975_19884</name>
    <name evidence="3" type="ORF">TNIN_62451</name>
</gene>
<evidence type="ECO:0000313" key="3">
    <source>
        <dbReference type="EMBL" id="GFY59741.1"/>
    </source>
</evidence>
<reference evidence="3" key="1">
    <citation type="submission" date="2020-08" db="EMBL/GenBank/DDBJ databases">
        <title>Multicomponent nature underlies the extraordinary mechanical properties of spider dragline silk.</title>
        <authorList>
            <person name="Kono N."/>
            <person name="Nakamura H."/>
            <person name="Mori M."/>
            <person name="Yoshida Y."/>
            <person name="Ohtoshi R."/>
            <person name="Malay A.D."/>
            <person name="Moran D.A.P."/>
            <person name="Tomita M."/>
            <person name="Numata K."/>
            <person name="Arakawa K."/>
        </authorList>
    </citation>
    <scope>NUCLEOTIDE SEQUENCE</scope>
</reference>
<feature type="disulfide bond" evidence="2">
    <location>
        <begin position="156"/>
        <end position="171"/>
    </location>
</feature>
<dbReference type="InterPro" id="IPR036055">
    <property type="entry name" value="LDL_receptor-like_sf"/>
</dbReference>
<keyword evidence="1 2" id="KW-1015">Disulfide bond</keyword>
<dbReference type="SUPFAM" id="SSF49854">
    <property type="entry name" value="Spermadhesin, CUB domain"/>
    <property type="match status" value="1"/>
</dbReference>
<evidence type="ECO:0000256" key="1">
    <source>
        <dbReference type="ARBA" id="ARBA00023157"/>
    </source>
</evidence>
<keyword evidence="4" id="KW-1185">Reference proteome</keyword>
<organism evidence="3 4">
    <name type="scientific">Trichonephila inaurata madagascariensis</name>
    <dbReference type="NCBI Taxonomy" id="2747483"/>
    <lineage>
        <taxon>Eukaryota</taxon>
        <taxon>Metazoa</taxon>
        <taxon>Ecdysozoa</taxon>
        <taxon>Arthropoda</taxon>
        <taxon>Chelicerata</taxon>
        <taxon>Arachnida</taxon>
        <taxon>Araneae</taxon>
        <taxon>Araneomorphae</taxon>
        <taxon>Entelegynae</taxon>
        <taxon>Araneoidea</taxon>
        <taxon>Nephilidae</taxon>
        <taxon>Trichonephila</taxon>
        <taxon>Trichonephila inaurata</taxon>
    </lineage>
</organism>
<sequence length="176" mass="19724">LEDVCPPDTSNSFEITVEDPSENEISYVEYLKSSKTTSYSTGINCTLKIIGAYDIILNVKQIKFRPDCQDYLQISDGKKQVVLCGSKHEHDSNMQFYGNSIYIHYFTDKGSPKPLDFSGCSLIMTISRKSTSGFDCESSASFRCANDYCIHQRFDCDGINNCGDFTDEIGCDKMGK</sequence>
<name>A0A8X6XYJ0_9ARAC</name>
<dbReference type="Proteomes" id="UP000886998">
    <property type="component" value="Unassembled WGS sequence"/>
</dbReference>
<evidence type="ECO:0000256" key="2">
    <source>
        <dbReference type="PROSITE-ProRule" id="PRU00124"/>
    </source>
</evidence>
<dbReference type="AlphaFoldDB" id="A0A8X6XYJ0"/>
<dbReference type="SMART" id="SM00192">
    <property type="entry name" value="LDLa"/>
    <property type="match status" value="1"/>
</dbReference>
<dbReference type="Pfam" id="PF00057">
    <property type="entry name" value="Ldl_recept_a"/>
    <property type="match status" value="1"/>
</dbReference>
<evidence type="ECO:0008006" key="5">
    <source>
        <dbReference type="Google" id="ProtNLM"/>
    </source>
</evidence>
<dbReference type="InterPro" id="IPR042333">
    <property type="entry name" value="LRAD2/Mig-13-like"/>
</dbReference>
<feature type="non-terminal residue" evidence="3">
    <location>
        <position position="176"/>
    </location>
</feature>
<dbReference type="PROSITE" id="PS50068">
    <property type="entry name" value="LDLRA_2"/>
    <property type="match status" value="1"/>
</dbReference>